<accession>W4QNG8</accession>
<dbReference type="InterPro" id="IPR023485">
    <property type="entry name" value="Ptyr_pPase"/>
</dbReference>
<dbReference type="Proteomes" id="UP000018896">
    <property type="component" value="Unassembled WGS sequence"/>
</dbReference>
<dbReference type="SUPFAM" id="SSF52788">
    <property type="entry name" value="Phosphotyrosine protein phosphatases I"/>
    <property type="match status" value="1"/>
</dbReference>
<gene>
    <name evidence="2" type="ORF">JCM9157_644</name>
</gene>
<keyword evidence="3" id="KW-1185">Reference proteome</keyword>
<feature type="domain" description="Phosphotyrosine protein phosphatase I" evidence="1">
    <location>
        <begin position="1"/>
        <end position="128"/>
    </location>
</feature>
<proteinExistence type="predicted"/>
<evidence type="ECO:0000259" key="1">
    <source>
        <dbReference type="SMART" id="SM00226"/>
    </source>
</evidence>
<dbReference type="InterPro" id="IPR050438">
    <property type="entry name" value="LMW_PTPase"/>
</dbReference>
<dbReference type="eggNOG" id="COG0394">
    <property type="taxonomic scope" value="Bacteria"/>
</dbReference>
<dbReference type="AlphaFoldDB" id="W4QNG8"/>
<sequence length="131" mass="14419">MAEVLLRSRLGTDIEVKSAGVQAYPDSPASEGTKAVLAEMGLEENHSSKHVTEELLDWADLVLTMTNSHKQMLQTFFPQVKGYLYTLKEFVNPNGANLDIADPIGGPIEAYRQTAAEIEESLDILVKKLSE</sequence>
<dbReference type="GO" id="GO:0004725">
    <property type="term" value="F:protein tyrosine phosphatase activity"/>
    <property type="evidence" value="ECO:0007669"/>
    <property type="project" value="TreeGrafter"/>
</dbReference>
<comment type="caution">
    <text evidence="2">The sequence shown here is derived from an EMBL/GenBank/DDBJ whole genome shotgun (WGS) entry which is preliminary data.</text>
</comment>
<dbReference type="InterPro" id="IPR036196">
    <property type="entry name" value="Ptyr_pPase_sf"/>
</dbReference>
<dbReference type="CDD" id="cd16344">
    <property type="entry name" value="LMWPAP"/>
    <property type="match status" value="1"/>
</dbReference>
<dbReference type="Gene3D" id="3.40.50.2300">
    <property type="match status" value="1"/>
</dbReference>
<dbReference type="SMART" id="SM00226">
    <property type="entry name" value="LMWPc"/>
    <property type="match status" value="1"/>
</dbReference>
<dbReference type="EMBL" id="BAUV01000003">
    <property type="protein sequence ID" value="GAE33626.1"/>
    <property type="molecule type" value="Genomic_DNA"/>
</dbReference>
<reference evidence="2 3" key="1">
    <citation type="journal article" date="2014" name="Genome Announc.">
        <title>Draft Genome Sequences of Three Alkaliphilic Bacillus Strains, Bacillus wakoensis JCM 9140T, Bacillus akibai JCM 9157T, and Bacillus hemicellulosilyticus JCM 9152T.</title>
        <authorList>
            <person name="Yuki M."/>
            <person name="Oshima K."/>
            <person name="Suda W."/>
            <person name="Oshida Y."/>
            <person name="Kitamura K."/>
            <person name="Iida T."/>
            <person name="Hattori M."/>
            <person name="Ohkuma M."/>
        </authorList>
    </citation>
    <scope>NUCLEOTIDE SEQUENCE [LARGE SCALE GENOMIC DNA]</scope>
    <source>
        <strain evidence="2 3">JCM 9157</strain>
    </source>
</reference>
<dbReference type="STRING" id="1236973.JCM9157_644"/>
<evidence type="ECO:0000313" key="2">
    <source>
        <dbReference type="EMBL" id="GAE33626.1"/>
    </source>
</evidence>
<name>W4QNG8_HALA3</name>
<dbReference type="Pfam" id="PF01451">
    <property type="entry name" value="LMWPc"/>
    <property type="match status" value="1"/>
</dbReference>
<evidence type="ECO:0000313" key="3">
    <source>
        <dbReference type="Proteomes" id="UP000018896"/>
    </source>
</evidence>
<protein>
    <submittedName>
        <fullName evidence="2">Low molecular weight protein tyrosine phosphatase</fullName>
    </submittedName>
</protein>
<dbReference type="PANTHER" id="PTHR11717:SF31">
    <property type="entry name" value="LOW MOLECULAR WEIGHT PROTEIN-TYROSINE-PHOSPHATASE ETP-RELATED"/>
    <property type="match status" value="1"/>
</dbReference>
<organism evidence="2 3">
    <name type="scientific">Halalkalibacter akibai (strain ATCC 43226 / DSM 21942 / CIP 109018 / JCM 9157 / 1139)</name>
    <name type="common">Bacillus akibai</name>
    <dbReference type="NCBI Taxonomy" id="1236973"/>
    <lineage>
        <taxon>Bacteria</taxon>
        <taxon>Bacillati</taxon>
        <taxon>Bacillota</taxon>
        <taxon>Bacilli</taxon>
        <taxon>Bacillales</taxon>
        <taxon>Bacillaceae</taxon>
        <taxon>Halalkalibacter</taxon>
    </lineage>
</organism>
<dbReference type="PANTHER" id="PTHR11717">
    <property type="entry name" value="LOW MOLECULAR WEIGHT PROTEIN TYROSINE PHOSPHATASE"/>
    <property type="match status" value="1"/>
</dbReference>